<dbReference type="InterPro" id="IPR014710">
    <property type="entry name" value="RmlC-like_jellyroll"/>
</dbReference>
<reference evidence="2 3" key="1">
    <citation type="submission" date="2019-08" db="EMBL/GenBank/DDBJ databases">
        <title>Amphibian skin-associated Pigmentiphaga: genome sequence and occurrence across geography and hosts.</title>
        <authorList>
            <person name="Bletz M.C."/>
            <person name="Bunk B."/>
            <person name="Sproeer C."/>
            <person name="Biwer P."/>
            <person name="Reiter S."/>
            <person name="Rabemananjara F.C.E."/>
            <person name="Schulz S."/>
            <person name="Overmann J."/>
            <person name="Vences M."/>
        </authorList>
    </citation>
    <scope>NUCLEOTIDE SEQUENCE [LARGE SCALE GENOMIC DNA]</scope>
    <source>
        <strain evidence="2 3">Mada1488</strain>
    </source>
</reference>
<dbReference type="InterPro" id="IPR035418">
    <property type="entry name" value="AraC-bd_2"/>
</dbReference>
<dbReference type="RefSeq" id="WP_148816167.1">
    <property type="nucleotide sequence ID" value="NZ_CP043046.1"/>
</dbReference>
<dbReference type="Pfam" id="PF14525">
    <property type="entry name" value="AraC_binding_2"/>
    <property type="match status" value="1"/>
</dbReference>
<dbReference type="OrthoDB" id="8265259at2"/>
<dbReference type="AlphaFoldDB" id="A0A5C0B1T9"/>
<proteinExistence type="predicted"/>
<dbReference type="Gene3D" id="2.60.120.10">
    <property type="entry name" value="Jelly Rolls"/>
    <property type="match status" value="1"/>
</dbReference>
<keyword evidence="3" id="KW-1185">Reference proteome</keyword>
<accession>A0A5C0B1T9</accession>
<dbReference type="SUPFAM" id="SSF51182">
    <property type="entry name" value="RmlC-like cupins"/>
    <property type="match status" value="1"/>
</dbReference>
<gene>
    <name evidence="2" type="ORF">FXN63_15695</name>
</gene>
<dbReference type="KEGG" id="pacr:FXN63_15695"/>
<organism evidence="2 3">
    <name type="scientific">Pigmentiphaga aceris</name>
    <dbReference type="NCBI Taxonomy" id="1940612"/>
    <lineage>
        <taxon>Bacteria</taxon>
        <taxon>Pseudomonadati</taxon>
        <taxon>Pseudomonadota</taxon>
        <taxon>Betaproteobacteria</taxon>
        <taxon>Burkholderiales</taxon>
        <taxon>Alcaligenaceae</taxon>
        <taxon>Pigmentiphaga</taxon>
    </lineage>
</organism>
<evidence type="ECO:0000259" key="1">
    <source>
        <dbReference type="Pfam" id="PF14525"/>
    </source>
</evidence>
<evidence type="ECO:0000313" key="3">
    <source>
        <dbReference type="Proteomes" id="UP000325161"/>
    </source>
</evidence>
<dbReference type="Proteomes" id="UP000325161">
    <property type="component" value="Chromosome"/>
</dbReference>
<dbReference type="EMBL" id="CP043046">
    <property type="protein sequence ID" value="QEI07120.1"/>
    <property type="molecule type" value="Genomic_DNA"/>
</dbReference>
<evidence type="ECO:0000313" key="2">
    <source>
        <dbReference type="EMBL" id="QEI07120.1"/>
    </source>
</evidence>
<sequence length="109" mass="11930">MALKHAKPLDVIDLHADGTVRGTDRSSSLLRTDRLQLLMIVLSPGDVVRQHHVDTEFTIQCLTGEVSVDTPDRACTLTPGRLVALPADEPYTLMASTQASLLVTLLRRI</sequence>
<feature type="domain" description="Transcription regulator HTH AraC- type ligand binding" evidence="1">
    <location>
        <begin position="29"/>
        <end position="103"/>
    </location>
</feature>
<dbReference type="InterPro" id="IPR011051">
    <property type="entry name" value="RmlC_Cupin_sf"/>
</dbReference>
<name>A0A5C0B1T9_9BURK</name>
<protein>
    <submittedName>
        <fullName evidence="2">Cupin domain-containing protein</fullName>
    </submittedName>
</protein>